<keyword evidence="4 12" id="KW-0812">Transmembrane</keyword>
<protein>
    <recommendedName>
        <fullName evidence="15">Voltage-gated hydrogen channel 1</fullName>
    </recommendedName>
</protein>
<dbReference type="Gene3D" id="1.20.120.350">
    <property type="entry name" value="Voltage-gated potassium channels. Chain C"/>
    <property type="match status" value="1"/>
</dbReference>
<evidence type="ECO:0000256" key="3">
    <source>
        <dbReference type="ARBA" id="ARBA00022475"/>
    </source>
</evidence>
<dbReference type="EMBL" id="BPLQ01011207">
    <property type="protein sequence ID" value="GIY56643.1"/>
    <property type="molecule type" value="Genomic_DNA"/>
</dbReference>
<reference evidence="13 14" key="1">
    <citation type="submission" date="2021-06" db="EMBL/GenBank/DDBJ databases">
        <title>Caerostris darwini draft genome.</title>
        <authorList>
            <person name="Kono N."/>
            <person name="Arakawa K."/>
        </authorList>
    </citation>
    <scope>NUCLEOTIDE SEQUENCE [LARGE SCALE GENOMIC DNA]</scope>
</reference>
<evidence type="ECO:0000256" key="5">
    <source>
        <dbReference type="ARBA" id="ARBA00022882"/>
    </source>
</evidence>
<feature type="region of interest" description="Disordered" evidence="11">
    <location>
        <begin position="377"/>
        <end position="471"/>
    </location>
</feature>
<dbReference type="PANTHER" id="PTHR46480:SF1">
    <property type="entry name" value="VOLTAGE-GATED HYDROGEN CHANNEL 1"/>
    <property type="match status" value="1"/>
</dbReference>
<evidence type="ECO:0000256" key="10">
    <source>
        <dbReference type="SAM" id="Coils"/>
    </source>
</evidence>
<keyword evidence="2" id="KW-0813">Transport</keyword>
<keyword evidence="3" id="KW-1003">Cell membrane</keyword>
<feature type="compositionally biased region" description="Low complexity" evidence="11">
    <location>
        <begin position="405"/>
        <end position="420"/>
    </location>
</feature>
<feature type="transmembrane region" description="Helical" evidence="12">
    <location>
        <begin position="102"/>
        <end position="124"/>
    </location>
</feature>
<evidence type="ECO:0000256" key="11">
    <source>
        <dbReference type="SAM" id="MobiDB-lite"/>
    </source>
</evidence>
<dbReference type="InterPro" id="IPR027359">
    <property type="entry name" value="Volt_channel_dom_sf"/>
</dbReference>
<keyword evidence="6 12" id="KW-1133">Transmembrane helix</keyword>
<feature type="coiled-coil region" evidence="10">
    <location>
        <begin position="271"/>
        <end position="298"/>
    </location>
</feature>
<dbReference type="InterPro" id="IPR031846">
    <property type="entry name" value="Hvcn1"/>
</dbReference>
<gene>
    <name evidence="13" type="primary">AVEN_265392_1</name>
    <name evidence="13" type="ORF">CDAR_98461</name>
</gene>
<evidence type="ECO:0000313" key="13">
    <source>
        <dbReference type="EMBL" id="GIY56643.1"/>
    </source>
</evidence>
<evidence type="ECO:0000256" key="6">
    <source>
        <dbReference type="ARBA" id="ARBA00022989"/>
    </source>
</evidence>
<dbReference type="PANTHER" id="PTHR46480">
    <property type="entry name" value="F20B24.22"/>
    <property type="match status" value="1"/>
</dbReference>
<dbReference type="GO" id="GO:0030171">
    <property type="term" value="F:voltage-gated proton channel activity"/>
    <property type="evidence" value="ECO:0007669"/>
    <property type="project" value="InterPro"/>
</dbReference>
<proteinExistence type="predicted"/>
<evidence type="ECO:0000256" key="7">
    <source>
        <dbReference type="ARBA" id="ARBA00023065"/>
    </source>
</evidence>
<keyword evidence="14" id="KW-1185">Reference proteome</keyword>
<feature type="transmembrane region" description="Helical" evidence="12">
    <location>
        <begin position="197"/>
        <end position="215"/>
    </location>
</feature>
<organism evidence="13 14">
    <name type="scientific">Caerostris darwini</name>
    <dbReference type="NCBI Taxonomy" id="1538125"/>
    <lineage>
        <taxon>Eukaryota</taxon>
        <taxon>Metazoa</taxon>
        <taxon>Ecdysozoa</taxon>
        <taxon>Arthropoda</taxon>
        <taxon>Chelicerata</taxon>
        <taxon>Arachnida</taxon>
        <taxon>Araneae</taxon>
        <taxon>Araneomorphae</taxon>
        <taxon>Entelegynae</taxon>
        <taxon>Araneoidea</taxon>
        <taxon>Araneidae</taxon>
        <taxon>Caerostris</taxon>
    </lineage>
</organism>
<feature type="transmembrane region" description="Helical" evidence="12">
    <location>
        <begin position="163"/>
        <end position="185"/>
    </location>
</feature>
<evidence type="ECO:0008006" key="15">
    <source>
        <dbReference type="Google" id="ProtNLM"/>
    </source>
</evidence>
<accession>A0AAV4UFR4</accession>
<keyword evidence="9" id="KW-0407">Ion channel</keyword>
<evidence type="ECO:0000256" key="12">
    <source>
        <dbReference type="SAM" id="Phobius"/>
    </source>
</evidence>
<dbReference type="GO" id="GO:0034702">
    <property type="term" value="C:monoatomic ion channel complex"/>
    <property type="evidence" value="ECO:0007669"/>
    <property type="project" value="UniProtKB-KW"/>
</dbReference>
<evidence type="ECO:0000256" key="8">
    <source>
        <dbReference type="ARBA" id="ARBA00023136"/>
    </source>
</evidence>
<keyword evidence="10" id="KW-0175">Coiled coil</keyword>
<dbReference type="GO" id="GO:0005886">
    <property type="term" value="C:plasma membrane"/>
    <property type="evidence" value="ECO:0007669"/>
    <property type="project" value="UniProtKB-SubCell"/>
</dbReference>
<evidence type="ECO:0000256" key="1">
    <source>
        <dbReference type="ARBA" id="ARBA00004651"/>
    </source>
</evidence>
<dbReference type="AlphaFoldDB" id="A0AAV4UFR4"/>
<evidence type="ECO:0000256" key="2">
    <source>
        <dbReference type="ARBA" id="ARBA00022448"/>
    </source>
</evidence>
<dbReference type="Proteomes" id="UP001054837">
    <property type="component" value="Unassembled WGS sequence"/>
</dbReference>
<name>A0AAV4UFR4_9ARAC</name>
<evidence type="ECO:0000256" key="9">
    <source>
        <dbReference type="ARBA" id="ARBA00023303"/>
    </source>
</evidence>
<keyword evidence="8 12" id="KW-0472">Membrane</keyword>
<keyword evidence="5" id="KW-0851">Voltage-gated channel</keyword>
<evidence type="ECO:0000256" key="4">
    <source>
        <dbReference type="ARBA" id="ARBA00022692"/>
    </source>
</evidence>
<comment type="subcellular location">
    <subcellularLocation>
        <location evidence="1">Cell membrane</location>
        <topology evidence="1">Multi-pass membrane protein</topology>
    </subcellularLocation>
</comment>
<sequence>MYRDVFIHTFLALVGDQIIDLLYWRKPGEEDSPCRMDYRTATLISQHHRCPQINMAPSVSKEELMRNTDSVIWGFSGGTATPELDETQKLCEKIWTALNSRVCNVVIVIFVFAEGVVVLSELLIDLNFLQDPDWKAKNVNCSQNSTVLPSENVSPRIKKAKEAFSFCSIALLTIFIIEVILRIVTGKARFIVQGIEVFDAIVVLVAFGLDVAFFIAPSKVGIGKESAVLIILLRLWRIHTIIQSIITSSKEKLSNTLGIYQKEKIQSDHKVDLLILKVEDLEHEVAYLKEKLKKTEKEPLFMKRRKAKESSSLPFPLPSSISIPMEPICLPTSQSLYANCHSPFPVRELKNKVTLFAENAATIIVDEALLLASHIRSPSDLPPTRAMSPTRNKGACKLRRRPDGSIESGYGSASSSMNWSKSRPNTRSEEEKQSAPLAAIRDTLKCPESSPESGYGSGGSAHNPGVEGVSPGVSVEPGKLPVAKPTKLVGTVFLFPESSEEVTTSNEVNMKVLDEKSEIERIRHVEFNPNKLEKDVPMTSL</sequence>
<keyword evidence="7" id="KW-0406">Ion transport</keyword>
<comment type="caution">
    <text evidence="13">The sequence shown here is derived from an EMBL/GenBank/DDBJ whole genome shotgun (WGS) entry which is preliminary data.</text>
</comment>
<evidence type="ECO:0000313" key="14">
    <source>
        <dbReference type="Proteomes" id="UP001054837"/>
    </source>
</evidence>